<dbReference type="NCBIfam" id="NF038353">
    <property type="entry name" value="FxLYD_dom"/>
    <property type="match status" value="1"/>
</dbReference>
<dbReference type="Proteomes" id="UP000199112">
    <property type="component" value="Unassembled WGS sequence"/>
</dbReference>
<dbReference type="PROSITE" id="PS51257">
    <property type="entry name" value="PROKAR_LIPOPROTEIN"/>
    <property type="match status" value="1"/>
</dbReference>
<evidence type="ECO:0000256" key="1">
    <source>
        <dbReference type="SAM" id="MobiDB-lite"/>
    </source>
</evidence>
<protein>
    <submittedName>
        <fullName evidence="2">Uncharacterized protein</fullName>
    </submittedName>
</protein>
<dbReference type="RefSeq" id="WP_217630524.1">
    <property type="nucleotide sequence ID" value="NZ_FNWL01000001.1"/>
</dbReference>
<proteinExistence type="predicted"/>
<dbReference type="EMBL" id="FNWL01000001">
    <property type="protein sequence ID" value="SEH12919.1"/>
    <property type="molecule type" value="Genomic_DNA"/>
</dbReference>
<accession>A0A1H6FPS5</accession>
<keyword evidence="3" id="KW-1185">Reference proteome</keyword>
<gene>
    <name evidence="2" type="ORF">SAMN04487967_1028</name>
</gene>
<feature type="region of interest" description="Disordered" evidence="1">
    <location>
        <begin position="22"/>
        <end position="68"/>
    </location>
</feature>
<evidence type="ECO:0000313" key="3">
    <source>
        <dbReference type="Proteomes" id="UP000199112"/>
    </source>
</evidence>
<sequence>MELKQTRRKVIAMGGVGIGAALAGCTGSADDDDGEYQGGGDDDDDNGNENEDDLPDEEEVEDRDEGEDYLEFGDLSITEHDLVVEEDEFLDEVYVEGVVENGDDDMFDYVEVSVRVYDADGHQLDRYMTNTQDLDPDQTWAFEVTIMEDAEDVDDFDIAVSGSQH</sequence>
<reference evidence="3" key="1">
    <citation type="submission" date="2016-10" db="EMBL/GenBank/DDBJ databases">
        <authorList>
            <person name="Varghese N."/>
            <person name="Submissions S."/>
        </authorList>
    </citation>
    <scope>NUCLEOTIDE SEQUENCE [LARGE SCALE GENOMIC DNA]</scope>
    <source>
        <strain evidence="3">CGMCC 1.8981</strain>
    </source>
</reference>
<name>A0A1H6FPS5_9EURY</name>
<feature type="compositionally biased region" description="Acidic residues" evidence="1">
    <location>
        <begin position="29"/>
        <end position="68"/>
    </location>
</feature>
<evidence type="ECO:0000313" key="2">
    <source>
        <dbReference type="EMBL" id="SEH12919.1"/>
    </source>
</evidence>
<organism evidence="2 3">
    <name type="scientific">Natronorubrum sediminis</name>
    <dbReference type="NCBI Taxonomy" id="640943"/>
    <lineage>
        <taxon>Archaea</taxon>
        <taxon>Methanobacteriati</taxon>
        <taxon>Methanobacteriota</taxon>
        <taxon>Stenosarchaea group</taxon>
        <taxon>Halobacteria</taxon>
        <taxon>Halobacteriales</taxon>
        <taxon>Natrialbaceae</taxon>
        <taxon>Natronorubrum</taxon>
    </lineage>
</organism>
<dbReference type="AlphaFoldDB" id="A0A1H6FPS5"/>
<dbReference type="InterPro" id="IPR047676">
    <property type="entry name" value="FxLYD_dom"/>
</dbReference>
<dbReference type="OrthoDB" id="205875at2157"/>